<dbReference type="InterPro" id="IPR005119">
    <property type="entry name" value="LysR_subst-bd"/>
</dbReference>
<organism evidence="6">
    <name type="scientific">Castellaniella ginsengisoli</name>
    <dbReference type="NCBI Taxonomy" id="546114"/>
    <lineage>
        <taxon>Bacteria</taxon>
        <taxon>Pseudomonadati</taxon>
        <taxon>Pseudomonadota</taxon>
        <taxon>Betaproteobacteria</taxon>
        <taxon>Burkholderiales</taxon>
        <taxon>Alcaligenaceae</taxon>
        <taxon>Castellaniella</taxon>
    </lineage>
</organism>
<dbReference type="Gene3D" id="3.40.190.290">
    <property type="match status" value="1"/>
</dbReference>
<dbReference type="CDD" id="cd08472">
    <property type="entry name" value="PBP2_CrgA_like_3"/>
    <property type="match status" value="1"/>
</dbReference>
<proteinExistence type="inferred from homology"/>
<dbReference type="PANTHER" id="PTHR30537:SF72">
    <property type="entry name" value="LYSR FAMILY TRANSCRIPTIONAL REGULATOR"/>
    <property type="match status" value="1"/>
</dbReference>
<dbReference type="GO" id="GO:0006351">
    <property type="term" value="P:DNA-templated transcription"/>
    <property type="evidence" value="ECO:0007669"/>
    <property type="project" value="TreeGrafter"/>
</dbReference>
<dbReference type="GO" id="GO:0043565">
    <property type="term" value="F:sequence-specific DNA binding"/>
    <property type="evidence" value="ECO:0007669"/>
    <property type="project" value="TreeGrafter"/>
</dbReference>
<feature type="domain" description="HTH lysR-type" evidence="5">
    <location>
        <begin position="1"/>
        <end position="59"/>
    </location>
</feature>
<sequence>MDRLQAMQVFTRVVDANSFTQAADSLNMPRATVSTTIRKLEEHLGVKLLNRSTRRLSLTPDGSSYYERCVGILAEVEETEALFQDRSRGPRGRLRIDAPPSLGRLLLIPKLCDFHERYPDIELVVGLSDRPVDMVQEAVDCVLRIGELQDSSLIAKRIGVFKSVSCAAPSYIARYGKPDTLKELGNHRAVNYFSSRTGRNIDWSFKVGNEVVDIAVEGVLSINDSDAYVMAGLAGFGMIQPPRYMVEPHLQAGKLVEILEAWSPPPMPISVVYQQSRHLSPKVRVFVDWITDTFRHCPLMEKCLGDYPLDEACRFAGTALGRNGLRELLERQSLLESSF</sequence>
<reference evidence="6" key="1">
    <citation type="submission" date="2024-05" db="EMBL/GenBank/DDBJ databases">
        <authorList>
            <person name="Luo Y.-C."/>
            <person name="Nicholds J."/>
            <person name="Mortimer T."/>
            <person name="Maboni G."/>
        </authorList>
    </citation>
    <scope>NUCLEOTIDE SEQUENCE</scope>
    <source>
        <strain evidence="8">141555</strain>
        <strain evidence="7">151836</strain>
        <strain evidence="6">153920</strain>
    </source>
</reference>
<comment type="similarity">
    <text evidence="1">Belongs to the LysR transcriptional regulatory family.</text>
</comment>
<dbReference type="PANTHER" id="PTHR30537">
    <property type="entry name" value="HTH-TYPE TRANSCRIPTIONAL REGULATOR"/>
    <property type="match status" value="1"/>
</dbReference>
<dbReference type="AlphaFoldDB" id="A0AB39CH22"/>
<keyword evidence="2" id="KW-0805">Transcription regulation</keyword>
<dbReference type="Pfam" id="PF00126">
    <property type="entry name" value="HTH_1"/>
    <property type="match status" value="1"/>
</dbReference>
<dbReference type="PROSITE" id="PS50931">
    <property type="entry name" value="HTH_LYSR"/>
    <property type="match status" value="1"/>
</dbReference>
<dbReference type="InterPro" id="IPR058163">
    <property type="entry name" value="LysR-type_TF_proteobact-type"/>
</dbReference>
<dbReference type="Gene3D" id="1.10.10.10">
    <property type="entry name" value="Winged helix-like DNA-binding domain superfamily/Winged helix DNA-binding domain"/>
    <property type="match status" value="1"/>
</dbReference>
<dbReference type="InterPro" id="IPR036390">
    <property type="entry name" value="WH_DNA-bd_sf"/>
</dbReference>
<protein>
    <submittedName>
        <fullName evidence="6">LysR family transcriptional regulator</fullName>
    </submittedName>
</protein>
<evidence type="ECO:0000313" key="7">
    <source>
        <dbReference type="EMBL" id="XDJ46358.1"/>
    </source>
</evidence>
<accession>A0AB39CH22</accession>
<keyword evidence="4" id="KW-0804">Transcription</keyword>
<dbReference type="FunFam" id="1.10.10.10:FF:000001">
    <property type="entry name" value="LysR family transcriptional regulator"/>
    <property type="match status" value="1"/>
</dbReference>
<dbReference type="Pfam" id="PF03466">
    <property type="entry name" value="LysR_substrate"/>
    <property type="match status" value="1"/>
</dbReference>
<evidence type="ECO:0000256" key="2">
    <source>
        <dbReference type="ARBA" id="ARBA00023015"/>
    </source>
</evidence>
<dbReference type="SUPFAM" id="SSF53850">
    <property type="entry name" value="Periplasmic binding protein-like II"/>
    <property type="match status" value="1"/>
</dbReference>
<dbReference type="InterPro" id="IPR036388">
    <property type="entry name" value="WH-like_DNA-bd_sf"/>
</dbReference>
<dbReference type="RefSeq" id="WP_368639202.1">
    <property type="nucleotide sequence ID" value="NZ_CP158252.1"/>
</dbReference>
<dbReference type="PRINTS" id="PR00039">
    <property type="entry name" value="HTHLYSR"/>
</dbReference>
<dbReference type="EMBL" id="CP158267">
    <property type="protein sequence ID" value="XDJ79390.1"/>
    <property type="molecule type" value="Genomic_DNA"/>
</dbReference>
<evidence type="ECO:0000313" key="6">
    <source>
        <dbReference type="EMBL" id="XDJ41185.1"/>
    </source>
</evidence>
<dbReference type="EMBL" id="CP158252">
    <property type="protein sequence ID" value="XDJ41185.1"/>
    <property type="molecule type" value="Genomic_DNA"/>
</dbReference>
<name>A0AB39CH22_9BURK</name>
<dbReference type="GO" id="GO:0003700">
    <property type="term" value="F:DNA-binding transcription factor activity"/>
    <property type="evidence" value="ECO:0007669"/>
    <property type="project" value="InterPro"/>
</dbReference>
<dbReference type="SUPFAM" id="SSF46785">
    <property type="entry name" value="Winged helix' DNA-binding domain"/>
    <property type="match status" value="1"/>
</dbReference>
<dbReference type="FunFam" id="3.40.190.290:FF:000001">
    <property type="entry name" value="Transcriptional regulator, LysR family"/>
    <property type="match status" value="1"/>
</dbReference>
<dbReference type="EMBL" id="CP158254">
    <property type="protein sequence ID" value="XDJ46358.1"/>
    <property type="molecule type" value="Genomic_DNA"/>
</dbReference>
<evidence type="ECO:0000256" key="1">
    <source>
        <dbReference type="ARBA" id="ARBA00009437"/>
    </source>
</evidence>
<evidence type="ECO:0000256" key="4">
    <source>
        <dbReference type="ARBA" id="ARBA00023163"/>
    </source>
</evidence>
<evidence type="ECO:0000313" key="8">
    <source>
        <dbReference type="EMBL" id="XDJ79390.1"/>
    </source>
</evidence>
<dbReference type="InterPro" id="IPR000847">
    <property type="entry name" value="LysR_HTH_N"/>
</dbReference>
<keyword evidence="3" id="KW-0238">DNA-binding</keyword>
<gene>
    <name evidence="6" type="ORF">ABRY99_09495</name>
    <name evidence="7" type="ORF">ABRZ04_08345</name>
    <name evidence="8" type="ORF">ABRZ07_10860</name>
</gene>
<evidence type="ECO:0000259" key="5">
    <source>
        <dbReference type="PROSITE" id="PS50931"/>
    </source>
</evidence>
<evidence type="ECO:0000256" key="3">
    <source>
        <dbReference type="ARBA" id="ARBA00023125"/>
    </source>
</evidence>